<gene>
    <name evidence="2" type="ORF">DT065_13455</name>
</gene>
<dbReference type="EMBL" id="CP031092">
    <property type="protein sequence ID" value="AXF56908.1"/>
    <property type="molecule type" value="Genomic_DNA"/>
</dbReference>
<keyword evidence="3" id="KW-1185">Reference proteome</keyword>
<keyword evidence="1" id="KW-1133">Transmembrane helix</keyword>
<dbReference type="OrthoDB" id="9922560at2"/>
<dbReference type="Proteomes" id="UP000252100">
    <property type="component" value="Chromosome"/>
</dbReference>
<keyword evidence="1" id="KW-0472">Membrane</keyword>
<reference evidence="2 3" key="1">
    <citation type="journal article" date="2018" name="J. Microbiol.">
        <title>Salicibibacter kimchii gen. nov., sp. nov., a moderately halophilic and alkalitolerant bacterium in the family Bacillaceae, isolated from kimchi.</title>
        <authorList>
            <person name="Jang J.Y."/>
            <person name="Oh Y.J."/>
            <person name="Lim S.K."/>
            <person name="Park H.K."/>
            <person name="Lee C."/>
            <person name="Kim J.Y."/>
            <person name="Lee M.A."/>
            <person name="Choi H.J."/>
        </authorList>
    </citation>
    <scope>NUCLEOTIDE SEQUENCE [LARGE SCALE GENOMIC DNA]</scope>
    <source>
        <strain evidence="2 3">NKC1-1</strain>
    </source>
</reference>
<protein>
    <submittedName>
        <fullName evidence="2">Uncharacterized protein</fullName>
    </submittedName>
</protein>
<name>A0A345C127_9BACI</name>
<sequence>MAEEQKNKLFSWVDIVVIVLFVFLLITMDFNNMTMMNWFAIVIFGVYVLLFFIKFFLDRKISE</sequence>
<organism evidence="2 3">
    <name type="scientific">Salicibibacter kimchii</name>
    <dbReference type="NCBI Taxonomy" id="2099786"/>
    <lineage>
        <taxon>Bacteria</taxon>
        <taxon>Bacillati</taxon>
        <taxon>Bacillota</taxon>
        <taxon>Bacilli</taxon>
        <taxon>Bacillales</taxon>
        <taxon>Bacillaceae</taxon>
        <taxon>Salicibibacter</taxon>
    </lineage>
</organism>
<dbReference type="RefSeq" id="WP_114374252.1">
    <property type="nucleotide sequence ID" value="NZ_CP031092.1"/>
</dbReference>
<accession>A0A345C127</accession>
<feature type="transmembrane region" description="Helical" evidence="1">
    <location>
        <begin position="38"/>
        <end position="57"/>
    </location>
</feature>
<dbReference type="AlphaFoldDB" id="A0A345C127"/>
<evidence type="ECO:0000256" key="1">
    <source>
        <dbReference type="SAM" id="Phobius"/>
    </source>
</evidence>
<dbReference type="KEGG" id="rue:DT065_13455"/>
<evidence type="ECO:0000313" key="3">
    <source>
        <dbReference type="Proteomes" id="UP000252100"/>
    </source>
</evidence>
<keyword evidence="1" id="KW-0812">Transmembrane</keyword>
<proteinExistence type="predicted"/>
<feature type="transmembrane region" description="Helical" evidence="1">
    <location>
        <begin position="9"/>
        <end position="26"/>
    </location>
</feature>
<evidence type="ECO:0000313" key="2">
    <source>
        <dbReference type="EMBL" id="AXF56908.1"/>
    </source>
</evidence>